<dbReference type="EMBL" id="AMQM01006794">
    <property type="status" value="NOT_ANNOTATED_CDS"/>
    <property type="molecule type" value="Genomic_DNA"/>
</dbReference>
<dbReference type="FunFam" id="3.30.40.10:FF:001454">
    <property type="entry name" value="Uncharacterized protein"/>
    <property type="match status" value="1"/>
</dbReference>
<evidence type="ECO:0000256" key="2">
    <source>
        <dbReference type="ARBA" id="ARBA00022771"/>
    </source>
</evidence>
<dbReference type="Pfam" id="PF13639">
    <property type="entry name" value="zf-RING_2"/>
    <property type="match status" value="1"/>
</dbReference>
<evidence type="ECO:0000256" key="3">
    <source>
        <dbReference type="ARBA" id="ARBA00022833"/>
    </source>
</evidence>
<protein>
    <recommendedName>
        <fullName evidence="5">RING-type domain-containing protein</fullName>
    </recommendedName>
</protein>
<keyword evidence="8" id="KW-1185">Reference proteome</keyword>
<evidence type="ECO:0000256" key="1">
    <source>
        <dbReference type="ARBA" id="ARBA00022723"/>
    </source>
</evidence>
<name>T1EKZ0_HELRO</name>
<evidence type="ECO:0000259" key="5">
    <source>
        <dbReference type="PROSITE" id="PS50089"/>
    </source>
</evidence>
<dbReference type="RefSeq" id="XP_009026348.1">
    <property type="nucleotide sequence ID" value="XM_009028100.1"/>
</dbReference>
<evidence type="ECO:0000256" key="4">
    <source>
        <dbReference type="PROSITE-ProRule" id="PRU00175"/>
    </source>
</evidence>
<sequence>TCVICVKKFTEKEFLYMLHCGHAFHMECLNRWFEEKQSCPYCRQNVIVGSFTEYRRELYVDEI</sequence>
<keyword evidence="3" id="KW-0862">Zinc</keyword>
<keyword evidence="2 4" id="KW-0863">Zinc-finger</keyword>
<dbReference type="AlphaFoldDB" id="T1EKZ0"/>
<dbReference type="SMART" id="SM00184">
    <property type="entry name" value="RING"/>
    <property type="match status" value="1"/>
</dbReference>
<dbReference type="Gene3D" id="3.30.40.10">
    <property type="entry name" value="Zinc/RING finger domain, C3HC4 (zinc finger)"/>
    <property type="match status" value="1"/>
</dbReference>
<dbReference type="GO" id="GO:0008270">
    <property type="term" value="F:zinc ion binding"/>
    <property type="evidence" value="ECO:0007669"/>
    <property type="project" value="UniProtKB-KW"/>
</dbReference>
<dbReference type="InParanoid" id="T1EKZ0"/>
<gene>
    <name evidence="7" type="primary">20197240</name>
    <name evidence="6" type="ORF">HELRODRAFT_153046</name>
</gene>
<reference evidence="6 8" key="2">
    <citation type="journal article" date="2013" name="Nature">
        <title>Insights into bilaterian evolution from three spiralian genomes.</title>
        <authorList>
            <person name="Simakov O."/>
            <person name="Marletaz F."/>
            <person name="Cho S.J."/>
            <person name="Edsinger-Gonzales E."/>
            <person name="Havlak P."/>
            <person name="Hellsten U."/>
            <person name="Kuo D.H."/>
            <person name="Larsson T."/>
            <person name="Lv J."/>
            <person name="Arendt D."/>
            <person name="Savage R."/>
            <person name="Osoegawa K."/>
            <person name="de Jong P."/>
            <person name="Grimwood J."/>
            <person name="Chapman J.A."/>
            <person name="Shapiro H."/>
            <person name="Aerts A."/>
            <person name="Otillar R.P."/>
            <person name="Terry A.Y."/>
            <person name="Boore J.L."/>
            <person name="Grigoriev I.V."/>
            <person name="Lindberg D.R."/>
            <person name="Seaver E.C."/>
            <person name="Weisblat D.A."/>
            <person name="Putnam N.H."/>
            <person name="Rokhsar D.S."/>
        </authorList>
    </citation>
    <scope>NUCLEOTIDE SEQUENCE</scope>
</reference>
<reference evidence="8" key="1">
    <citation type="submission" date="2012-12" db="EMBL/GenBank/DDBJ databases">
        <authorList>
            <person name="Hellsten U."/>
            <person name="Grimwood J."/>
            <person name="Chapman J.A."/>
            <person name="Shapiro H."/>
            <person name="Aerts A."/>
            <person name="Otillar R.P."/>
            <person name="Terry A.Y."/>
            <person name="Boore J.L."/>
            <person name="Simakov O."/>
            <person name="Marletaz F."/>
            <person name="Cho S.-J."/>
            <person name="Edsinger-Gonzales E."/>
            <person name="Havlak P."/>
            <person name="Kuo D.-H."/>
            <person name="Larsson T."/>
            <person name="Lv J."/>
            <person name="Arendt D."/>
            <person name="Savage R."/>
            <person name="Osoegawa K."/>
            <person name="de Jong P."/>
            <person name="Lindberg D.R."/>
            <person name="Seaver E.C."/>
            <person name="Weisblat D.A."/>
            <person name="Putnam N.H."/>
            <person name="Grigoriev I.V."/>
            <person name="Rokhsar D.S."/>
        </authorList>
    </citation>
    <scope>NUCLEOTIDE SEQUENCE</scope>
</reference>
<dbReference type="SUPFAM" id="SSF57850">
    <property type="entry name" value="RING/U-box"/>
    <property type="match status" value="1"/>
</dbReference>
<dbReference type="HOGENOM" id="CLU_013137_21_5_1"/>
<dbReference type="InterPro" id="IPR001841">
    <property type="entry name" value="Znf_RING"/>
</dbReference>
<evidence type="ECO:0000313" key="8">
    <source>
        <dbReference type="Proteomes" id="UP000015101"/>
    </source>
</evidence>
<dbReference type="GeneID" id="20197240"/>
<dbReference type="KEGG" id="hro:HELRODRAFT_153046"/>
<dbReference type="EnsemblMetazoa" id="HelroT153046">
    <property type="protein sequence ID" value="HelroP153046"/>
    <property type="gene ID" value="HelroG153046"/>
</dbReference>
<proteinExistence type="predicted"/>
<dbReference type="PANTHER" id="PTHR45931:SF3">
    <property type="entry name" value="RING ZINC FINGER-CONTAINING PROTEIN"/>
    <property type="match status" value="1"/>
</dbReference>
<dbReference type="InterPro" id="IPR013083">
    <property type="entry name" value="Znf_RING/FYVE/PHD"/>
</dbReference>
<reference evidence="7" key="3">
    <citation type="submission" date="2015-06" db="UniProtKB">
        <authorList>
            <consortium name="EnsemblMetazoa"/>
        </authorList>
    </citation>
    <scope>IDENTIFICATION</scope>
</reference>
<evidence type="ECO:0000313" key="6">
    <source>
        <dbReference type="EMBL" id="ESN95476.1"/>
    </source>
</evidence>
<dbReference type="PROSITE" id="PS50089">
    <property type="entry name" value="ZF_RING_2"/>
    <property type="match status" value="1"/>
</dbReference>
<organism evidence="7 8">
    <name type="scientific">Helobdella robusta</name>
    <name type="common">Californian leech</name>
    <dbReference type="NCBI Taxonomy" id="6412"/>
    <lineage>
        <taxon>Eukaryota</taxon>
        <taxon>Metazoa</taxon>
        <taxon>Spiralia</taxon>
        <taxon>Lophotrochozoa</taxon>
        <taxon>Annelida</taxon>
        <taxon>Clitellata</taxon>
        <taxon>Hirudinea</taxon>
        <taxon>Rhynchobdellida</taxon>
        <taxon>Glossiphoniidae</taxon>
        <taxon>Helobdella</taxon>
    </lineage>
</organism>
<accession>T1EKZ0</accession>
<dbReference type="OrthoDB" id="8062037at2759"/>
<feature type="domain" description="RING-type" evidence="5">
    <location>
        <begin position="2"/>
        <end position="43"/>
    </location>
</feature>
<dbReference type="CTD" id="20197240"/>
<dbReference type="InterPro" id="IPR051834">
    <property type="entry name" value="RING_finger_E3_ligase"/>
</dbReference>
<keyword evidence="1" id="KW-0479">Metal-binding</keyword>
<evidence type="ECO:0000313" key="7">
    <source>
        <dbReference type="EnsemblMetazoa" id="HelroP153046"/>
    </source>
</evidence>
<dbReference type="EMBL" id="KB097519">
    <property type="protein sequence ID" value="ESN95476.1"/>
    <property type="molecule type" value="Genomic_DNA"/>
</dbReference>
<dbReference type="Proteomes" id="UP000015101">
    <property type="component" value="Unassembled WGS sequence"/>
</dbReference>
<dbReference type="STRING" id="6412.T1EKZ0"/>
<dbReference type="PANTHER" id="PTHR45931">
    <property type="entry name" value="SI:CH211-59O9.10"/>
    <property type="match status" value="1"/>
</dbReference>